<keyword evidence="5 15" id="KW-0679">Respiratory chain</keyword>
<keyword evidence="12 17" id="KW-0472">Membrane</keyword>
<keyword evidence="11 16" id="KW-0186">Copper</keyword>
<dbReference type="GO" id="GO:0016491">
    <property type="term" value="F:oxidoreductase activity"/>
    <property type="evidence" value="ECO:0007669"/>
    <property type="project" value="UniProtKB-KW"/>
</dbReference>
<accession>A0A368DQK4</accession>
<dbReference type="PRINTS" id="PR01166">
    <property type="entry name" value="CYCOXIDASEII"/>
</dbReference>
<dbReference type="CDD" id="cd13912">
    <property type="entry name" value="CcO_II_C"/>
    <property type="match status" value="1"/>
</dbReference>
<dbReference type="InterPro" id="IPR036257">
    <property type="entry name" value="Cyt_c_oxidase_su2_TM_sf"/>
</dbReference>
<evidence type="ECO:0000259" key="20">
    <source>
        <dbReference type="PROSITE" id="PS50999"/>
    </source>
</evidence>
<evidence type="ECO:0000256" key="15">
    <source>
        <dbReference type="RuleBase" id="RU000456"/>
    </source>
</evidence>
<dbReference type="InterPro" id="IPR008972">
    <property type="entry name" value="Cupredoxin"/>
</dbReference>
<evidence type="ECO:0000256" key="5">
    <source>
        <dbReference type="ARBA" id="ARBA00022660"/>
    </source>
</evidence>
<name>A0A368DQK4_9PROT</name>
<comment type="subcellular location">
    <subcellularLocation>
        <location evidence="15">Cell membrane</location>
        <topology evidence="15">Multi-pass membrane protein</topology>
    </subcellularLocation>
    <subcellularLocation>
        <location evidence="2">Membrane</location>
        <topology evidence="2">Multi-pass membrane protein</topology>
    </subcellularLocation>
</comment>
<evidence type="ECO:0000256" key="3">
    <source>
        <dbReference type="ARBA" id="ARBA00007866"/>
    </source>
</evidence>
<keyword evidence="7 16" id="KW-0479">Metal-binding</keyword>
<feature type="domain" description="Cytochrome oxidase subunit II copper A binding" evidence="19">
    <location>
        <begin position="134"/>
        <end position="267"/>
    </location>
</feature>
<dbReference type="InterPro" id="IPR002429">
    <property type="entry name" value="CcO_II-like_C"/>
</dbReference>
<dbReference type="Gene3D" id="1.10.287.90">
    <property type="match status" value="1"/>
</dbReference>
<feature type="domain" description="Cytochrome oxidase subunit II transmembrane region profile" evidence="20">
    <location>
        <begin position="36"/>
        <end position="132"/>
    </location>
</feature>
<dbReference type="FunFam" id="2.60.40.420:FF:000001">
    <property type="entry name" value="Cytochrome c oxidase subunit 2"/>
    <property type="match status" value="1"/>
</dbReference>
<comment type="function">
    <text evidence="13 16">Subunits I and II form the functional core of the enzyme complex. Electrons originating in cytochrome c are transferred via heme a and Cu(A) to the binuclear center formed by heme a3 and Cu(B).</text>
</comment>
<feature type="chain" id="PRO_5016845144" description="Cytochrome c oxidase subunit 2" evidence="18">
    <location>
        <begin position="31"/>
        <end position="289"/>
    </location>
</feature>
<keyword evidence="8" id="KW-1278">Translocase</keyword>
<dbReference type="PROSITE" id="PS00078">
    <property type="entry name" value="COX2"/>
    <property type="match status" value="1"/>
</dbReference>
<dbReference type="InterPro" id="IPR034210">
    <property type="entry name" value="CcO_II_C"/>
</dbReference>
<evidence type="ECO:0000313" key="21">
    <source>
        <dbReference type="EMBL" id="RCL74117.1"/>
    </source>
</evidence>
<feature type="signal peptide" evidence="18">
    <location>
        <begin position="1"/>
        <end position="30"/>
    </location>
</feature>
<evidence type="ECO:0000256" key="13">
    <source>
        <dbReference type="ARBA" id="ARBA00024688"/>
    </source>
</evidence>
<comment type="similarity">
    <text evidence="3 15">Belongs to the cytochrome c oxidase subunit 2 family.</text>
</comment>
<evidence type="ECO:0000256" key="10">
    <source>
        <dbReference type="ARBA" id="ARBA00022989"/>
    </source>
</evidence>
<evidence type="ECO:0000256" key="1">
    <source>
        <dbReference type="ARBA" id="ARBA00001971"/>
    </source>
</evidence>
<dbReference type="AlphaFoldDB" id="A0A368DQK4"/>
<evidence type="ECO:0000256" key="4">
    <source>
        <dbReference type="ARBA" id="ARBA00022448"/>
    </source>
</evidence>
<evidence type="ECO:0000256" key="16">
    <source>
        <dbReference type="RuleBase" id="RU004024"/>
    </source>
</evidence>
<dbReference type="SUPFAM" id="SSF81464">
    <property type="entry name" value="Cytochrome c oxidase subunit II-like, transmembrane region"/>
    <property type="match status" value="1"/>
</dbReference>
<organism evidence="21 22">
    <name type="scientific">PS1 clade bacterium</name>
    <dbReference type="NCBI Taxonomy" id="2175152"/>
    <lineage>
        <taxon>Bacteria</taxon>
        <taxon>Pseudomonadati</taxon>
        <taxon>Pseudomonadota</taxon>
        <taxon>Alphaproteobacteria</taxon>
        <taxon>PS1 clade</taxon>
    </lineage>
</organism>
<dbReference type="PROSITE" id="PS50999">
    <property type="entry name" value="COX2_TM"/>
    <property type="match status" value="1"/>
</dbReference>
<evidence type="ECO:0000256" key="2">
    <source>
        <dbReference type="ARBA" id="ARBA00004141"/>
    </source>
</evidence>
<keyword evidence="6 15" id="KW-0812">Transmembrane</keyword>
<comment type="catalytic activity">
    <reaction evidence="14 16">
        <text>4 Fe(II)-[cytochrome c] + O2 + 8 H(+)(in) = 4 Fe(III)-[cytochrome c] + 2 H2O + 4 H(+)(out)</text>
        <dbReference type="Rhea" id="RHEA:11436"/>
        <dbReference type="Rhea" id="RHEA-COMP:10350"/>
        <dbReference type="Rhea" id="RHEA-COMP:14399"/>
        <dbReference type="ChEBI" id="CHEBI:15377"/>
        <dbReference type="ChEBI" id="CHEBI:15378"/>
        <dbReference type="ChEBI" id="CHEBI:15379"/>
        <dbReference type="ChEBI" id="CHEBI:29033"/>
        <dbReference type="ChEBI" id="CHEBI:29034"/>
        <dbReference type="EC" id="7.1.1.9"/>
    </reaction>
</comment>
<dbReference type="InterPro" id="IPR014222">
    <property type="entry name" value="Cyt_c_oxidase_su2"/>
</dbReference>
<dbReference type="EMBL" id="QOQD01000003">
    <property type="protein sequence ID" value="RCL74117.1"/>
    <property type="molecule type" value="Genomic_DNA"/>
</dbReference>
<evidence type="ECO:0000256" key="12">
    <source>
        <dbReference type="ARBA" id="ARBA00023136"/>
    </source>
</evidence>
<keyword evidence="21" id="KW-0560">Oxidoreductase</keyword>
<dbReference type="GO" id="GO:0005507">
    <property type="term" value="F:copper ion binding"/>
    <property type="evidence" value="ECO:0007669"/>
    <property type="project" value="InterPro"/>
</dbReference>
<dbReference type="InterPro" id="IPR011759">
    <property type="entry name" value="Cyt_c_oxidase_su2_TM_dom"/>
</dbReference>
<feature type="transmembrane region" description="Helical" evidence="17">
    <location>
        <begin position="61"/>
        <end position="83"/>
    </location>
</feature>
<protein>
    <recommendedName>
        <fullName evidence="16">Cytochrome c oxidase subunit 2</fullName>
        <ecNumber evidence="16">7.1.1.9</ecNumber>
    </recommendedName>
</protein>
<dbReference type="GO" id="GO:0004129">
    <property type="term" value="F:cytochrome-c oxidase activity"/>
    <property type="evidence" value="ECO:0007669"/>
    <property type="project" value="UniProtKB-EC"/>
</dbReference>
<gene>
    <name evidence="21" type="primary">coxB</name>
    <name evidence="21" type="ORF">DBW71_01580</name>
</gene>
<dbReference type="PANTHER" id="PTHR22888:SF9">
    <property type="entry name" value="CYTOCHROME C OXIDASE SUBUNIT 2"/>
    <property type="match status" value="1"/>
</dbReference>
<comment type="cofactor">
    <cofactor evidence="1">
        <name>heme</name>
        <dbReference type="ChEBI" id="CHEBI:30413"/>
    </cofactor>
</comment>
<comment type="caution">
    <text evidence="21">The sequence shown here is derived from an EMBL/GenBank/DDBJ whole genome shotgun (WGS) entry which is preliminary data.</text>
</comment>
<dbReference type="InterPro" id="IPR045187">
    <property type="entry name" value="CcO_II"/>
</dbReference>
<evidence type="ECO:0000256" key="8">
    <source>
        <dbReference type="ARBA" id="ARBA00022967"/>
    </source>
</evidence>
<dbReference type="Proteomes" id="UP000253570">
    <property type="component" value="Unassembled WGS sequence"/>
</dbReference>
<evidence type="ECO:0000256" key="14">
    <source>
        <dbReference type="ARBA" id="ARBA00047816"/>
    </source>
</evidence>
<reference evidence="21 22" key="1">
    <citation type="journal article" date="2018" name="Microbiome">
        <title>Fine metagenomic profile of the Mediterranean stratified and mixed water columns revealed by assembly and recruitment.</title>
        <authorList>
            <person name="Haro-Moreno J.M."/>
            <person name="Lopez-Perez M."/>
            <person name="De La Torre J.R."/>
            <person name="Picazo A."/>
            <person name="Camacho A."/>
            <person name="Rodriguez-Valera F."/>
        </authorList>
    </citation>
    <scope>NUCLEOTIDE SEQUENCE [LARGE SCALE GENOMIC DNA]</scope>
    <source>
        <strain evidence="21">MED-G57</strain>
    </source>
</reference>
<evidence type="ECO:0000259" key="19">
    <source>
        <dbReference type="PROSITE" id="PS50857"/>
    </source>
</evidence>
<evidence type="ECO:0000256" key="11">
    <source>
        <dbReference type="ARBA" id="ARBA00023008"/>
    </source>
</evidence>
<dbReference type="PROSITE" id="PS50857">
    <property type="entry name" value="COX2_CUA"/>
    <property type="match status" value="1"/>
</dbReference>
<dbReference type="SUPFAM" id="SSF49503">
    <property type="entry name" value="Cupredoxins"/>
    <property type="match status" value="1"/>
</dbReference>
<keyword evidence="9 15" id="KW-0249">Electron transport</keyword>
<dbReference type="PANTHER" id="PTHR22888">
    <property type="entry name" value="CYTOCHROME C OXIDASE, SUBUNIT II"/>
    <property type="match status" value="1"/>
</dbReference>
<dbReference type="GO" id="GO:0042773">
    <property type="term" value="P:ATP synthesis coupled electron transport"/>
    <property type="evidence" value="ECO:0007669"/>
    <property type="project" value="TreeGrafter"/>
</dbReference>
<dbReference type="EC" id="7.1.1.9" evidence="16"/>
<keyword evidence="10 17" id="KW-1133">Transmembrane helix</keyword>
<sequence>MKLSKNLSFTHKFILALSTMIIAMNSPLFAAENIGVPQDYQMIFQDAATPNMADITWFHNLFLFPVMLAIALFVTLLLIYVMFKFSAKKNPKPSKTSHNSLIEVLWTVIPVIILVAISIPSFRILYTQQAIPVDADLTVKATGYQWYWGYEYPDNDAIYFDSLPLEEEELTEGKIRLLSVDNPLVVPAGKVVRVQVTSSDVIHNWAVPSFGVKMDAIPGRLNETWFKVDKPGVYYGMCSELCGVRHSFMPIEVHVLEQKDYNNWLNMAKDQFANNNYFQNNKQLVRLVN</sequence>
<keyword evidence="4 15" id="KW-0813">Transport</keyword>
<dbReference type="NCBIfam" id="TIGR02866">
    <property type="entry name" value="CoxB"/>
    <property type="match status" value="1"/>
</dbReference>
<dbReference type="Pfam" id="PF02790">
    <property type="entry name" value="COX2_TM"/>
    <property type="match status" value="1"/>
</dbReference>
<dbReference type="InterPro" id="IPR001505">
    <property type="entry name" value="Copper_CuA"/>
</dbReference>
<evidence type="ECO:0000256" key="9">
    <source>
        <dbReference type="ARBA" id="ARBA00022982"/>
    </source>
</evidence>
<dbReference type="Gene3D" id="2.60.40.420">
    <property type="entry name" value="Cupredoxins - blue copper proteins"/>
    <property type="match status" value="1"/>
</dbReference>
<proteinExistence type="inferred from homology"/>
<evidence type="ECO:0000313" key="22">
    <source>
        <dbReference type="Proteomes" id="UP000253570"/>
    </source>
</evidence>
<dbReference type="Pfam" id="PF00116">
    <property type="entry name" value="COX2"/>
    <property type="match status" value="1"/>
</dbReference>
<dbReference type="GO" id="GO:0005886">
    <property type="term" value="C:plasma membrane"/>
    <property type="evidence" value="ECO:0007669"/>
    <property type="project" value="UniProtKB-SubCell"/>
</dbReference>
<evidence type="ECO:0000256" key="18">
    <source>
        <dbReference type="SAM" id="SignalP"/>
    </source>
</evidence>
<evidence type="ECO:0000256" key="7">
    <source>
        <dbReference type="ARBA" id="ARBA00022723"/>
    </source>
</evidence>
<comment type="cofactor">
    <cofactor evidence="16">
        <name>Cu cation</name>
        <dbReference type="ChEBI" id="CHEBI:23378"/>
    </cofactor>
    <text evidence="16">Binds a copper A center.</text>
</comment>
<evidence type="ECO:0000256" key="6">
    <source>
        <dbReference type="ARBA" id="ARBA00022692"/>
    </source>
</evidence>
<feature type="transmembrane region" description="Helical" evidence="17">
    <location>
        <begin position="104"/>
        <end position="126"/>
    </location>
</feature>
<keyword evidence="18" id="KW-0732">Signal</keyword>
<evidence type="ECO:0000256" key="17">
    <source>
        <dbReference type="SAM" id="Phobius"/>
    </source>
</evidence>